<sequence>MSSQKFSNFPKNFLKKVLKSSLLFVSDVI</sequence>
<proteinExistence type="predicted"/>
<accession>A0A8S5SII9</accession>
<name>A0A8S5SII9_9VIRU</name>
<evidence type="ECO:0000313" key="1">
    <source>
        <dbReference type="EMBL" id="DAF50635.1"/>
    </source>
</evidence>
<protein>
    <submittedName>
        <fullName evidence="1">Uncharacterized protein</fullName>
    </submittedName>
</protein>
<organism evidence="1">
    <name type="scientific">Phage sp. ctqZP6</name>
    <dbReference type="NCBI Taxonomy" id="2828010"/>
    <lineage>
        <taxon>Viruses</taxon>
    </lineage>
</organism>
<reference evidence="1" key="1">
    <citation type="journal article" date="2021" name="Proc. Natl. Acad. Sci. U.S.A.">
        <title>A Catalog of Tens of Thousands of Viruses from Human Metagenomes Reveals Hidden Associations with Chronic Diseases.</title>
        <authorList>
            <person name="Tisza M.J."/>
            <person name="Buck C.B."/>
        </authorList>
    </citation>
    <scope>NUCLEOTIDE SEQUENCE</scope>
    <source>
        <strain evidence="1">CtqZP6</strain>
    </source>
</reference>
<dbReference type="EMBL" id="BK032598">
    <property type="protein sequence ID" value="DAF50635.1"/>
    <property type="molecule type" value="Genomic_DNA"/>
</dbReference>